<gene>
    <name evidence="2" type="ORF">OO17_19425</name>
</gene>
<evidence type="ECO:0000313" key="3">
    <source>
        <dbReference type="Proteomes" id="UP000032515"/>
    </source>
</evidence>
<organism evidence="2 3">
    <name type="scientific">Rhodopseudomonas palustris</name>
    <dbReference type="NCBI Taxonomy" id="1076"/>
    <lineage>
        <taxon>Bacteria</taxon>
        <taxon>Pseudomonadati</taxon>
        <taxon>Pseudomonadota</taxon>
        <taxon>Alphaproteobacteria</taxon>
        <taxon>Hyphomicrobiales</taxon>
        <taxon>Nitrobacteraceae</taxon>
        <taxon>Rhodopseudomonas</taxon>
    </lineage>
</organism>
<reference evidence="2 3" key="1">
    <citation type="submission" date="2014-11" db="EMBL/GenBank/DDBJ databases">
        <title>Genomics and ecophysiology of heterotrophic nitrogen fixing bacteria isolated from estuarine surface water.</title>
        <authorList>
            <person name="Bentzon-Tilia M."/>
            <person name="Severin I."/>
            <person name="Hansen L.H."/>
            <person name="Riemann L."/>
        </authorList>
    </citation>
    <scope>NUCLEOTIDE SEQUENCE [LARGE SCALE GENOMIC DNA]</scope>
    <source>
        <strain evidence="2 3">BAL398</strain>
    </source>
</reference>
<dbReference type="EMBL" id="JXXE01000397">
    <property type="protein sequence ID" value="KIZ39788.1"/>
    <property type="molecule type" value="Genomic_DNA"/>
</dbReference>
<proteinExistence type="predicted"/>
<name>A0A0D7EGD3_RHOPL</name>
<keyword evidence="1" id="KW-1133">Transmembrane helix</keyword>
<keyword evidence="1" id="KW-0812">Transmembrane</keyword>
<dbReference type="Proteomes" id="UP000032515">
    <property type="component" value="Unassembled WGS sequence"/>
</dbReference>
<accession>A0A0D7EGD3</accession>
<keyword evidence="1" id="KW-0472">Membrane</keyword>
<dbReference type="OrthoDB" id="8097020at2"/>
<protein>
    <submittedName>
        <fullName evidence="2">Uncharacterized protein</fullName>
    </submittedName>
</protein>
<evidence type="ECO:0000313" key="2">
    <source>
        <dbReference type="EMBL" id="KIZ39788.1"/>
    </source>
</evidence>
<feature type="transmembrane region" description="Helical" evidence="1">
    <location>
        <begin position="51"/>
        <end position="73"/>
    </location>
</feature>
<dbReference type="AlphaFoldDB" id="A0A0D7EGD3"/>
<sequence length="264" mass="29740">MRRQDPVGPEFYVPLGVAERVSDITFYLAAALSIVVLLIDRTAQPKLYGAVQATFAVTVIVFFVSGIVIRTYFATRAHSNRFADFVSNAFSVPLVPSPSEGYYNAPAGDPFLRMGASVLENTLFTKSILGRMLRFERARICVYVLAWLWAAVYRATDLDLLAVAAQVLFSEQLLSRWVRMEWLRSRVERLYDDLYALIQSSSDFRSKEFRARVIEALIRYETSKAQAALSLSSRVFNKLNPELSLRWQSVCNQLGIIPSTDSAG</sequence>
<evidence type="ECO:0000256" key="1">
    <source>
        <dbReference type="SAM" id="Phobius"/>
    </source>
</evidence>
<comment type="caution">
    <text evidence="2">The sequence shown here is derived from an EMBL/GenBank/DDBJ whole genome shotgun (WGS) entry which is preliminary data.</text>
</comment>
<dbReference type="PATRIC" id="fig|1076.23.peg.4404"/>
<dbReference type="RefSeq" id="WP_152647788.1">
    <property type="nucleotide sequence ID" value="NZ_JXXE01000397.1"/>
</dbReference>
<feature type="transmembrane region" description="Helical" evidence="1">
    <location>
        <begin position="21"/>
        <end position="39"/>
    </location>
</feature>